<dbReference type="EC" id="2.7.13.3" evidence="3"/>
<dbReference type="InterPro" id="IPR050482">
    <property type="entry name" value="Sensor_HK_TwoCompSys"/>
</dbReference>
<dbReference type="PANTHER" id="PTHR24421:SF10">
    <property type="entry name" value="NITRATE_NITRITE SENSOR PROTEIN NARQ"/>
    <property type="match status" value="1"/>
</dbReference>
<dbReference type="PROSITE" id="PS50885">
    <property type="entry name" value="HAMP"/>
    <property type="match status" value="1"/>
</dbReference>
<keyword evidence="8" id="KW-0547">Nucleotide-binding</keyword>
<evidence type="ECO:0000256" key="8">
    <source>
        <dbReference type="ARBA" id="ARBA00022741"/>
    </source>
</evidence>
<evidence type="ECO:0000256" key="11">
    <source>
        <dbReference type="ARBA" id="ARBA00022989"/>
    </source>
</evidence>
<dbReference type="EMBL" id="MLQQ01000055">
    <property type="protein sequence ID" value="OIJ08225.1"/>
    <property type="molecule type" value="Genomic_DNA"/>
</dbReference>
<evidence type="ECO:0000256" key="12">
    <source>
        <dbReference type="ARBA" id="ARBA00023012"/>
    </source>
</evidence>
<evidence type="ECO:0000256" key="5">
    <source>
        <dbReference type="ARBA" id="ARBA00022553"/>
    </source>
</evidence>
<keyword evidence="18" id="KW-1185">Reference proteome</keyword>
<evidence type="ECO:0000256" key="2">
    <source>
        <dbReference type="ARBA" id="ARBA00004651"/>
    </source>
</evidence>
<evidence type="ECO:0000256" key="14">
    <source>
        <dbReference type="SAM" id="Coils"/>
    </source>
</evidence>
<dbReference type="Pfam" id="PF00672">
    <property type="entry name" value="HAMP"/>
    <property type="match status" value="1"/>
</dbReference>
<dbReference type="CDD" id="cd16917">
    <property type="entry name" value="HATPase_UhpB-NarQ-NarX-like"/>
    <property type="match status" value="1"/>
</dbReference>
<dbReference type="InterPro" id="IPR033463">
    <property type="entry name" value="sCache_3"/>
</dbReference>
<accession>A0A1S2L9I3</accession>
<dbReference type="AlphaFoldDB" id="A0A1S2L9I3"/>
<dbReference type="Gene3D" id="1.20.5.1930">
    <property type="match status" value="1"/>
</dbReference>
<dbReference type="Pfam" id="PF17203">
    <property type="entry name" value="sCache_3_2"/>
    <property type="match status" value="1"/>
</dbReference>
<evidence type="ECO:0000256" key="6">
    <source>
        <dbReference type="ARBA" id="ARBA00022679"/>
    </source>
</evidence>
<dbReference type="CDD" id="cd06225">
    <property type="entry name" value="HAMP"/>
    <property type="match status" value="1"/>
</dbReference>
<dbReference type="PANTHER" id="PTHR24421">
    <property type="entry name" value="NITRATE/NITRITE SENSOR PROTEIN NARX-RELATED"/>
    <property type="match status" value="1"/>
</dbReference>
<dbReference type="Gene3D" id="3.30.565.10">
    <property type="entry name" value="Histidine kinase-like ATPase, C-terminal domain"/>
    <property type="match status" value="1"/>
</dbReference>
<dbReference type="GO" id="GO:0005524">
    <property type="term" value="F:ATP binding"/>
    <property type="evidence" value="ECO:0007669"/>
    <property type="project" value="UniProtKB-KW"/>
</dbReference>
<evidence type="ECO:0000256" key="3">
    <source>
        <dbReference type="ARBA" id="ARBA00012438"/>
    </source>
</evidence>
<feature type="transmembrane region" description="Helical" evidence="15">
    <location>
        <begin position="175"/>
        <end position="197"/>
    </location>
</feature>
<keyword evidence="14" id="KW-0175">Coiled coil</keyword>
<evidence type="ECO:0000313" key="17">
    <source>
        <dbReference type="EMBL" id="OIJ08225.1"/>
    </source>
</evidence>
<feature type="coiled-coil region" evidence="14">
    <location>
        <begin position="401"/>
        <end position="428"/>
    </location>
</feature>
<dbReference type="SUPFAM" id="SSF55874">
    <property type="entry name" value="ATPase domain of HSP90 chaperone/DNA topoisomerase II/histidine kinase"/>
    <property type="match status" value="1"/>
</dbReference>
<dbReference type="InterPro" id="IPR011712">
    <property type="entry name" value="Sig_transdc_His_kin_sub3_dim/P"/>
</dbReference>
<evidence type="ECO:0000256" key="7">
    <source>
        <dbReference type="ARBA" id="ARBA00022692"/>
    </source>
</evidence>
<dbReference type="Proteomes" id="UP000180098">
    <property type="component" value="Unassembled WGS sequence"/>
</dbReference>
<evidence type="ECO:0000256" key="1">
    <source>
        <dbReference type="ARBA" id="ARBA00000085"/>
    </source>
</evidence>
<gene>
    <name evidence="17" type="ORF">BKP35_18015</name>
</gene>
<dbReference type="SUPFAM" id="SSF158472">
    <property type="entry name" value="HAMP domain-like"/>
    <property type="match status" value="1"/>
</dbReference>
<evidence type="ECO:0000256" key="15">
    <source>
        <dbReference type="SAM" id="Phobius"/>
    </source>
</evidence>
<reference evidence="17 18" key="1">
    <citation type="submission" date="2016-10" db="EMBL/GenBank/DDBJ databases">
        <title>Draft genome sequences of four alkaliphilic bacteria belonging to the Anaerobacillus genus.</title>
        <authorList>
            <person name="Bassil N.M."/>
            <person name="Lloyd J.R."/>
        </authorList>
    </citation>
    <scope>NUCLEOTIDE SEQUENCE [LARGE SCALE GENOMIC DNA]</scope>
    <source>
        <strain evidence="17 18">DSM 15340</strain>
    </source>
</reference>
<keyword evidence="10" id="KW-0067">ATP-binding</keyword>
<comment type="caution">
    <text evidence="17">The sequence shown here is derived from an EMBL/GenBank/DDBJ whole genome shotgun (WGS) entry which is preliminary data.</text>
</comment>
<keyword evidence="11 15" id="KW-1133">Transmembrane helix</keyword>
<dbReference type="InterPro" id="IPR003594">
    <property type="entry name" value="HATPase_dom"/>
</dbReference>
<name>A0A1S2L9I3_9BACI</name>
<feature type="domain" description="HAMP" evidence="16">
    <location>
        <begin position="199"/>
        <end position="251"/>
    </location>
</feature>
<dbReference type="GO" id="GO:0005886">
    <property type="term" value="C:plasma membrane"/>
    <property type="evidence" value="ECO:0007669"/>
    <property type="project" value="UniProtKB-SubCell"/>
</dbReference>
<dbReference type="Gene3D" id="6.10.340.10">
    <property type="match status" value="1"/>
</dbReference>
<evidence type="ECO:0000256" key="13">
    <source>
        <dbReference type="ARBA" id="ARBA00023136"/>
    </source>
</evidence>
<dbReference type="RefSeq" id="WP_071314770.1">
    <property type="nucleotide sequence ID" value="NZ_MLQQ01000055.1"/>
</dbReference>
<keyword evidence="9" id="KW-0418">Kinase</keyword>
<proteinExistence type="predicted"/>
<comment type="catalytic activity">
    <reaction evidence="1">
        <text>ATP + protein L-histidine = ADP + protein N-phospho-L-histidine.</text>
        <dbReference type="EC" id="2.7.13.3"/>
    </reaction>
</comment>
<feature type="transmembrane region" description="Helical" evidence="15">
    <location>
        <begin position="18"/>
        <end position="37"/>
    </location>
</feature>
<evidence type="ECO:0000256" key="9">
    <source>
        <dbReference type="ARBA" id="ARBA00022777"/>
    </source>
</evidence>
<keyword evidence="5" id="KW-0597">Phosphoprotein</keyword>
<keyword evidence="6" id="KW-0808">Transferase</keyword>
<dbReference type="Pfam" id="PF02518">
    <property type="entry name" value="HATPase_c"/>
    <property type="match status" value="1"/>
</dbReference>
<dbReference type="SMART" id="SM00387">
    <property type="entry name" value="HATPase_c"/>
    <property type="match status" value="1"/>
</dbReference>
<sequence>MTKLLLKNLRNTSVKMKVLGITLGLVLLMGITSIFVVRESLVIKLSEDLDRRAISIASDLSSRTTDFTILHDLYSLHKLLQQTKSNNPDIEYIFILDHQGEEVLIHTLGSKFDVTSQLIEFNPINELEENEYHMVSYLSENGVIHDVVSPILGGDVGYVRVGLNENQIKATINDLSFIIIISTTIIAIIGFIISFILTKIIYKDLLKLIKVSKEVGKGNLNSKVEIESKDEIGLLGEEFNTMIDCLRTKNDENMAYLQELQMRNNELSLLHQLSVTFLDGDSFHKHLNHTAKKLKDDLNLQCCYIEISLNDDKIQTFHGNGSGNCDNCVINGGAKCFGPENYHIYPLETSKQNTGKVSICFKEDPDEVMLKFINSFIRQLSVIAENALLWQEIKYKEELRLKLLERVISAQEEERKRIARELHDETSQSLATIVLGITMLEETEQDQQLRNKLTDLRKITEKTIDEVHYLSWSLRPSALDDYGLLPAIKKYSEEFKKKYHIEVDIQVIGFEEIRLPSVVEISIYRVIQEALTNAARHADAENISIIIKHVKNVVSFIIEDDGNGFNASETVSRKLTKNHLGLKGMQERIESIGGRFFIESNPGIGTSIYVNDIKIGGVDYES</sequence>
<protein>
    <recommendedName>
        <fullName evidence="3">histidine kinase</fullName>
        <ecNumber evidence="3">2.7.13.3</ecNumber>
    </recommendedName>
</protein>
<dbReference type="Pfam" id="PF07730">
    <property type="entry name" value="HisKA_3"/>
    <property type="match status" value="1"/>
</dbReference>
<dbReference type="InterPro" id="IPR036890">
    <property type="entry name" value="HATPase_C_sf"/>
</dbReference>
<evidence type="ECO:0000259" key="16">
    <source>
        <dbReference type="PROSITE" id="PS50885"/>
    </source>
</evidence>
<dbReference type="GO" id="GO:0000155">
    <property type="term" value="F:phosphorelay sensor kinase activity"/>
    <property type="evidence" value="ECO:0007669"/>
    <property type="project" value="InterPro"/>
</dbReference>
<keyword evidence="13 15" id="KW-0472">Membrane</keyword>
<keyword evidence="12" id="KW-0902">Two-component regulatory system</keyword>
<comment type="subcellular location">
    <subcellularLocation>
        <location evidence="2">Cell membrane</location>
        <topology evidence="2">Multi-pass membrane protein</topology>
    </subcellularLocation>
</comment>
<keyword evidence="7 15" id="KW-0812">Transmembrane</keyword>
<organism evidence="17 18">
    <name type="scientific">Anaerobacillus arseniciselenatis</name>
    <dbReference type="NCBI Taxonomy" id="85682"/>
    <lineage>
        <taxon>Bacteria</taxon>
        <taxon>Bacillati</taxon>
        <taxon>Bacillota</taxon>
        <taxon>Bacilli</taxon>
        <taxon>Bacillales</taxon>
        <taxon>Bacillaceae</taxon>
        <taxon>Anaerobacillus</taxon>
    </lineage>
</organism>
<dbReference type="GO" id="GO:0046983">
    <property type="term" value="F:protein dimerization activity"/>
    <property type="evidence" value="ECO:0007669"/>
    <property type="project" value="InterPro"/>
</dbReference>
<evidence type="ECO:0000313" key="18">
    <source>
        <dbReference type="Proteomes" id="UP000180098"/>
    </source>
</evidence>
<keyword evidence="4" id="KW-1003">Cell membrane</keyword>
<dbReference type="SMART" id="SM00304">
    <property type="entry name" value="HAMP"/>
    <property type="match status" value="1"/>
</dbReference>
<evidence type="ECO:0000256" key="4">
    <source>
        <dbReference type="ARBA" id="ARBA00022475"/>
    </source>
</evidence>
<evidence type="ECO:0000256" key="10">
    <source>
        <dbReference type="ARBA" id="ARBA00022840"/>
    </source>
</evidence>
<dbReference type="InterPro" id="IPR003660">
    <property type="entry name" value="HAMP_dom"/>
</dbReference>